<dbReference type="Pfam" id="PF10502">
    <property type="entry name" value="Peptidase_S26"/>
    <property type="match status" value="1"/>
</dbReference>
<evidence type="ECO:0000313" key="10">
    <source>
        <dbReference type="EMBL" id="ALL13673.1"/>
    </source>
</evidence>
<dbReference type="GO" id="GO:0004252">
    <property type="term" value="F:serine-type endopeptidase activity"/>
    <property type="evidence" value="ECO:0007669"/>
    <property type="project" value="InterPro"/>
</dbReference>
<dbReference type="PANTHER" id="PTHR43390">
    <property type="entry name" value="SIGNAL PEPTIDASE I"/>
    <property type="match status" value="1"/>
</dbReference>
<dbReference type="InterPro" id="IPR019757">
    <property type="entry name" value="Pept_S26A_signal_pept_1_Lys-AS"/>
</dbReference>
<feature type="region of interest" description="Disordered" evidence="8">
    <location>
        <begin position="162"/>
        <end position="182"/>
    </location>
</feature>
<evidence type="ECO:0000256" key="7">
    <source>
        <dbReference type="RuleBase" id="RU362042"/>
    </source>
</evidence>
<proteinExistence type="inferred from homology"/>
<evidence type="ECO:0000313" key="11">
    <source>
        <dbReference type="Proteomes" id="UP000056905"/>
    </source>
</evidence>
<accession>A0A0P0NZP1</accession>
<dbReference type="PANTHER" id="PTHR43390:SF1">
    <property type="entry name" value="CHLOROPLAST PROCESSING PEPTIDASE"/>
    <property type="match status" value="1"/>
</dbReference>
<dbReference type="InterPro" id="IPR019533">
    <property type="entry name" value="Peptidase_S26"/>
</dbReference>
<feature type="active site" evidence="6">
    <location>
        <position position="52"/>
    </location>
</feature>
<evidence type="ECO:0000256" key="2">
    <source>
        <dbReference type="ARBA" id="ARBA00009370"/>
    </source>
</evidence>
<evidence type="ECO:0000256" key="8">
    <source>
        <dbReference type="SAM" id="MobiDB-lite"/>
    </source>
</evidence>
<dbReference type="eggNOG" id="COG0681">
    <property type="taxonomic scope" value="Bacteria"/>
</dbReference>
<name>A0A0P0NZP1_9CAUL</name>
<dbReference type="AlphaFoldDB" id="A0A0P0NZP1"/>
<protein>
    <recommendedName>
        <fullName evidence="4 7">Signal peptidase I</fullName>
        <ecNumber evidence="3 7">3.4.21.89</ecNumber>
    </recommendedName>
</protein>
<dbReference type="InterPro" id="IPR036286">
    <property type="entry name" value="LexA/Signal_pep-like_sf"/>
</dbReference>
<dbReference type="GO" id="GO:0009003">
    <property type="term" value="F:signal peptidase activity"/>
    <property type="evidence" value="ECO:0007669"/>
    <property type="project" value="UniProtKB-EC"/>
</dbReference>
<feature type="compositionally biased region" description="Basic and acidic residues" evidence="8">
    <location>
        <begin position="162"/>
        <end position="181"/>
    </location>
</feature>
<dbReference type="PROSITE" id="PS00760">
    <property type="entry name" value="SPASE_I_2"/>
    <property type="match status" value="1"/>
</dbReference>
<dbReference type="PROSITE" id="PS00761">
    <property type="entry name" value="SPASE_I_3"/>
    <property type="match status" value="1"/>
</dbReference>
<evidence type="ECO:0000259" key="9">
    <source>
        <dbReference type="Pfam" id="PF10502"/>
    </source>
</evidence>
<dbReference type="EC" id="3.4.21.89" evidence="3 7"/>
<feature type="active site" evidence="6">
    <location>
        <position position="113"/>
    </location>
</feature>
<dbReference type="InterPro" id="IPR019758">
    <property type="entry name" value="Pept_S26A_signal_pept_1_CS"/>
</dbReference>
<dbReference type="KEGG" id="chq:AQ619_10145"/>
<dbReference type="GO" id="GO:0016020">
    <property type="term" value="C:membrane"/>
    <property type="evidence" value="ECO:0007669"/>
    <property type="project" value="UniProtKB-SubCell"/>
</dbReference>
<dbReference type="SUPFAM" id="SSF51306">
    <property type="entry name" value="LexA/Signal peptidase"/>
    <property type="match status" value="1"/>
</dbReference>
<dbReference type="RefSeq" id="WP_062146924.1">
    <property type="nucleotide sequence ID" value="NZ_CP013002.1"/>
</dbReference>
<keyword evidence="7" id="KW-0645">Protease</keyword>
<dbReference type="CDD" id="cd06530">
    <property type="entry name" value="S26_SPase_I"/>
    <property type="match status" value="1"/>
</dbReference>
<gene>
    <name evidence="10" type="ORF">AQ619_10145</name>
</gene>
<keyword evidence="11" id="KW-1185">Reference proteome</keyword>
<dbReference type="NCBIfam" id="TIGR02227">
    <property type="entry name" value="sigpep_I_bact"/>
    <property type="match status" value="1"/>
</dbReference>
<evidence type="ECO:0000256" key="1">
    <source>
        <dbReference type="ARBA" id="ARBA00000677"/>
    </source>
</evidence>
<comment type="subcellular location">
    <subcellularLocation>
        <location evidence="7">Membrane</location>
        <topology evidence="7">Single-pass type II membrane protein</topology>
    </subcellularLocation>
</comment>
<organism evidence="10 11">
    <name type="scientific">Caulobacter henricii</name>
    <dbReference type="NCBI Taxonomy" id="69395"/>
    <lineage>
        <taxon>Bacteria</taxon>
        <taxon>Pseudomonadati</taxon>
        <taxon>Pseudomonadota</taxon>
        <taxon>Alphaproteobacteria</taxon>
        <taxon>Caulobacterales</taxon>
        <taxon>Caulobacteraceae</taxon>
        <taxon>Caulobacter</taxon>
    </lineage>
</organism>
<dbReference type="STRING" id="69395.AQ619_10145"/>
<feature type="domain" description="Peptidase S26" evidence="9">
    <location>
        <begin position="22"/>
        <end position="255"/>
    </location>
</feature>
<evidence type="ECO:0000256" key="5">
    <source>
        <dbReference type="ARBA" id="ARBA00022801"/>
    </source>
</evidence>
<evidence type="ECO:0000256" key="4">
    <source>
        <dbReference type="ARBA" id="ARBA00019232"/>
    </source>
</evidence>
<keyword evidence="5 7" id="KW-0378">Hydrolase</keyword>
<dbReference type="InterPro" id="IPR000223">
    <property type="entry name" value="Pept_S26A_signal_pept_1"/>
</dbReference>
<dbReference type="Gene3D" id="2.10.109.10">
    <property type="entry name" value="Umud Fragment, subunit A"/>
    <property type="match status" value="1"/>
</dbReference>
<evidence type="ECO:0000256" key="3">
    <source>
        <dbReference type="ARBA" id="ARBA00013208"/>
    </source>
</evidence>
<dbReference type="EMBL" id="CP013002">
    <property type="protein sequence ID" value="ALL13673.1"/>
    <property type="molecule type" value="Genomic_DNA"/>
</dbReference>
<dbReference type="GO" id="GO:0006465">
    <property type="term" value="P:signal peptide processing"/>
    <property type="evidence" value="ECO:0007669"/>
    <property type="project" value="InterPro"/>
</dbReference>
<reference evidence="10 11" key="1">
    <citation type="submission" date="2015-10" db="EMBL/GenBank/DDBJ databases">
        <title>Conservation of the essential genome among Caulobacter and Brevundimonas species.</title>
        <authorList>
            <person name="Scott D."/>
            <person name="Ely B."/>
        </authorList>
    </citation>
    <scope>NUCLEOTIDE SEQUENCE [LARGE SCALE GENOMIC DNA]</scope>
    <source>
        <strain evidence="10 11">CB4</strain>
    </source>
</reference>
<sequence length="284" mass="31755">MTDAADENAHPDEQGGAIKEFIEIVKTVAYALGIALVLRVLLFQPFTIPSGSMEPNLLEGDYIIVSKFSYGWSKHSIPFSPPLFNGRILNNAPKRGDIIVFKLPRDNRTDYIKRLIGMPGDKVQVRGGVVTINGKPLDQAARQPALVDMGYGFTQQVQRFEETNPEGRKYQTQDYGPDSRGDNTGVYTVPEGCYFFMGDNRDNSADSRFDPGVSPFKTGSGTCKWDYELDQYIGDEIGVGFVPAENLVGKAQIILLSWNRNAALFKPWTWVLDARPSRFFRVLK</sequence>
<dbReference type="PRINTS" id="PR00727">
    <property type="entry name" value="LEADERPTASE"/>
</dbReference>
<comment type="catalytic activity">
    <reaction evidence="1 7">
        <text>Cleavage of hydrophobic, N-terminal signal or leader sequences from secreted and periplasmic proteins.</text>
        <dbReference type="EC" id="3.4.21.89"/>
    </reaction>
</comment>
<dbReference type="Proteomes" id="UP000056905">
    <property type="component" value="Chromosome"/>
</dbReference>
<evidence type="ECO:0000256" key="6">
    <source>
        <dbReference type="PIRSR" id="PIRSR600223-1"/>
    </source>
</evidence>
<dbReference type="OrthoDB" id="9815782at2"/>
<comment type="similarity">
    <text evidence="2 7">Belongs to the peptidase S26 family.</text>
</comment>